<gene>
    <name evidence="2" type="ORF">R5577_12755</name>
</gene>
<dbReference type="EMBL" id="CP137539">
    <property type="protein sequence ID" value="WOP55169.1"/>
    <property type="molecule type" value="Genomic_DNA"/>
</dbReference>
<dbReference type="PROSITE" id="PS51257">
    <property type="entry name" value="PROKAR_LIPOPROTEIN"/>
    <property type="match status" value="1"/>
</dbReference>
<accession>A0AAX4FEU4</accession>
<sequence>MDFLRKLSVSLGLVPLLFLAACDQDAERQRLTSQSQNSHKPADESGRREKNSNEVLEPRAASKANATQTPDSESVDIQKLARGFKEGMPYGDLRKKVIAGNWKPVVSAECKKNVVGDDFESVCSKDPEQCAICDEVPELNICSGDGHCITEFSSVDHRQSLKVSTYGEIRDALVEGEKSRLFVSWWDVSSKAN</sequence>
<evidence type="ECO:0000313" key="2">
    <source>
        <dbReference type="EMBL" id="WOP55169.1"/>
    </source>
</evidence>
<name>A0AAX4FEU4_XANEU</name>
<feature type="region of interest" description="Disordered" evidence="1">
    <location>
        <begin position="28"/>
        <end position="76"/>
    </location>
</feature>
<dbReference type="GeneID" id="97510921"/>
<proteinExistence type="predicted"/>
<dbReference type="Proteomes" id="UP001304429">
    <property type="component" value="Chromosome"/>
</dbReference>
<evidence type="ECO:0000313" key="3">
    <source>
        <dbReference type="Proteomes" id="UP001304429"/>
    </source>
</evidence>
<evidence type="ECO:0008006" key="4">
    <source>
        <dbReference type="Google" id="ProtNLM"/>
    </source>
</evidence>
<evidence type="ECO:0000256" key="1">
    <source>
        <dbReference type="SAM" id="MobiDB-lite"/>
    </source>
</evidence>
<dbReference type="AlphaFoldDB" id="A0AAX4FEU4"/>
<dbReference type="RefSeq" id="WP_146200117.1">
    <property type="nucleotide sequence ID" value="NZ_CP137532.1"/>
</dbReference>
<reference evidence="2" key="1">
    <citation type="submission" date="2023-10" db="EMBL/GenBank/DDBJ databases">
        <title>Comparative Genomic Analysis of Tomato Bacterial Spot Xanthomonads Reveals A New Lineage of Xanthomonas euvesicatoria.</title>
        <authorList>
            <person name="Huang C.-J."/>
            <person name="Wu T.-L."/>
            <person name="Wu Y.-L."/>
            <person name="Wang R.-S."/>
            <person name="Lin Y.-C."/>
        </authorList>
    </citation>
    <scope>NUCLEOTIDE SEQUENCE</scope>
    <source>
        <strain evidence="2">T0319-01</strain>
    </source>
</reference>
<feature type="compositionally biased region" description="Basic and acidic residues" evidence="1">
    <location>
        <begin position="40"/>
        <end position="52"/>
    </location>
</feature>
<organism evidence="2 3">
    <name type="scientific">Xanthomonas euvesicatoria</name>
    <dbReference type="NCBI Taxonomy" id="456327"/>
    <lineage>
        <taxon>Bacteria</taxon>
        <taxon>Pseudomonadati</taxon>
        <taxon>Pseudomonadota</taxon>
        <taxon>Gammaproteobacteria</taxon>
        <taxon>Lysobacterales</taxon>
        <taxon>Lysobacteraceae</taxon>
        <taxon>Xanthomonas</taxon>
    </lineage>
</organism>
<protein>
    <recommendedName>
        <fullName evidence="4">Lipoprotein</fullName>
    </recommendedName>
</protein>